<gene>
    <name evidence="3" type="ORF">BKA59DRAFT_536036</name>
</gene>
<dbReference type="Proteomes" id="UP000813427">
    <property type="component" value="Unassembled WGS sequence"/>
</dbReference>
<feature type="transmembrane region" description="Helical" evidence="2">
    <location>
        <begin position="51"/>
        <end position="75"/>
    </location>
</feature>
<protein>
    <submittedName>
        <fullName evidence="3">Uncharacterized protein</fullName>
    </submittedName>
</protein>
<feature type="transmembrane region" description="Helical" evidence="2">
    <location>
        <begin position="176"/>
        <end position="195"/>
    </location>
</feature>
<evidence type="ECO:0000313" key="4">
    <source>
        <dbReference type="Proteomes" id="UP000813427"/>
    </source>
</evidence>
<feature type="transmembrane region" description="Helical" evidence="2">
    <location>
        <begin position="255"/>
        <end position="279"/>
    </location>
</feature>
<keyword evidence="4" id="KW-1185">Reference proteome</keyword>
<feature type="transmembrane region" description="Helical" evidence="2">
    <location>
        <begin position="207"/>
        <end position="235"/>
    </location>
</feature>
<keyword evidence="2" id="KW-0472">Membrane</keyword>
<feature type="transmembrane region" description="Helical" evidence="2">
    <location>
        <begin position="95"/>
        <end position="116"/>
    </location>
</feature>
<feature type="compositionally biased region" description="Low complexity" evidence="1">
    <location>
        <begin position="335"/>
        <end position="347"/>
    </location>
</feature>
<feature type="compositionally biased region" description="Polar residues" evidence="1">
    <location>
        <begin position="369"/>
        <end position="395"/>
    </location>
</feature>
<keyword evidence="2" id="KW-0812">Transmembrane</keyword>
<feature type="transmembrane region" description="Helical" evidence="2">
    <location>
        <begin position="12"/>
        <end position="30"/>
    </location>
</feature>
<dbReference type="EMBL" id="JAGPXF010000009">
    <property type="protein sequence ID" value="KAH7231000.1"/>
    <property type="molecule type" value="Genomic_DNA"/>
</dbReference>
<comment type="caution">
    <text evidence="3">The sequence shown here is derived from an EMBL/GenBank/DDBJ whole genome shotgun (WGS) entry which is preliminary data.</text>
</comment>
<evidence type="ECO:0000256" key="1">
    <source>
        <dbReference type="SAM" id="MobiDB-lite"/>
    </source>
</evidence>
<keyword evidence="2" id="KW-1133">Transmembrane helix</keyword>
<accession>A0A8K0W5U1</accession>
<sequence>MTPSDEVQYPNARLALVALTLIATIVLFFYPFRLAPRRKDPARTAFTYLKAAFAVFAVFCGFDISRYVLIVILSLPSDGYGIRDQIRRRDIFYPHAGAEFLICFTDILILIILLRISTIIAIVQPSAVGKTAEIHRVASYIAAVVLMAISLTQLVFDIQIPMDVMDNDMNPAPPLSITSRVLTLVAALSVFARAVKVKFQTRSEQRLVMASNLLVACSVLWLLRTAYRIVAIAIFEPDSSTFIHSMSAYDEKSLSYHNLLDIFFSVWPTFIILCIVLAIGAKKQNGLWSTDQPFMMVNATSQQSHSDYTYKDPQDLSQSIIQQQPPTHARRQSGQQGYHQPQVQQHLQHQHQHPPQELFSPPPELFAPSQYSPQQQNSLSNQHDPSSTISSTTGTVPPLEGSRRLNQVPDSAQIGALSSDQSMYPCPQCGGVNLGNAGRYRYGNVKTSGFATPAETRANVASGERPL</sequence>
<feature type="region of interest" description="Disordered" evidence="1">
    <location>
        <begin position="322"/>
        <end position="405"/>
    </location>
</feature>
<reference evidence="3" key="1">
    <citation type="journal article" date="2021" name="Nat. Commun.">
        <title>Genetic determinants of endophytism in the Arabidopsis root mycobiome.</title>
        <authorList>
            <person name="Mesny F."/>
            <person name="Miyauchi S."/>
            <person name="Thiergart T."/>
            <person name="Pickel B."/>
            <person name="Atanasova L."/>
            <person name="Karlsson M."/>
            <person name="Huettel B."/>
            <person name="Barry K.W."/>
            <person name="Haridas S."/>
            <person name="Chen C."/>
            <person name="Bauer D."/>
            <person name="Andreopoulos W."/>
            <person name="Pangilinan J."/>
            <person name="LaButti K."/>
            <person name="Riley R."/>
            <person name="Lipzen A."/>
            <person name="Clum A."/>
            <person name="Drula E."/>
            <person name="Henrissat B."/>
            <person name="Kohler A."/>
            <person name="Grigoriev I.V."/>
            <person name="Martin F.M."/>
            <person name="Hacquard S."/>
        </authorList>
    </citation>
    <scope>NUCLEOTIDE SEQUENCE</scope>
    <source>
        <strain evidence="3">MPI-SDFR-AT-0068</strain>
    </source>
</reference>
<feature type="transmembrane region" description="Helical" evidence="2">
    <location>
        <begin position="137"/>
        <end position="156"/>
    </location>
</feature>
<evidence type="ECO:0000256" key="2">
    <source>
        <dbReference type="SAM" id="Phobius"/>
    </source>
</evidence>
<proteinExistence type="predicted"/>
<name>A0A8K0W5U1_9HYPO</name>
<dbReference type="AlphaFoldDB" id="A0A8K0W5U1"/>
<dbReference type="OrthoDB" id="5217806at2759"/>
<organism evidence="3 4">
    <name type="scientific">Fusarium tricinctum</name>
    <dbReference type="NCBI Taxonomy" id="61284"/>
    <lineage>
        <taxon>Eukaryota</taxon>
        <taxon>Fungi</taxon>
        <taxon>Dikarya</taxon>
        <taxon>Ascomycota</taxon>
        <taxon>Pezizomycotina</taxon>
        <taxon>Sordariomycetes</taxon>
        <taxon>Hypocreomycetidae</taxon>
        <taxon>Hypocreales</taxon>
        <taxon>Nectriaceae</taxon>
        <taxon>Fusarium</taxon>
        <taxon>Fusarium tricinctum species complex</taxon>
    </lineage>
</organism>
<evidence type="ECO:0000313" key="3">
    <source>
        <dbReference type="EMBL" id="KAH7231000.1"/>
    </source>
</evidence>